<dbReference type="NCBIfam" id="TIGR01557">
    <property type="entry name" value="myb_SHAQKYF"/>
    <property type="match status" value="1"/>
</dbReference>
<dbReference type="GO" id="GO:0005634">
    <property type="term" value="C:nucleus"/>
    <property type="evidence" value="ECO:0007669"/>
    <property type="project" value="UniProtKB-SubCell"/>
</dbReference>
<protein>
    <recommendedName>
        <fullName evidence="7">HTH myb-type domain-containing protein</fullName>
    </recommendedName>
</protein>
<feature type="domain" description="HTH myb-type" evidence="7">
    <location>
        <begin position="250"/>
        <end position="310"/>
    </location>
</feature>
<evidence type="ECO:0000256" key="1">
    <source>
        <dbReference type="ARBA" id="ARBA00004123"/>
    </source>
</evidence>
<evidence type="ECO:0000256" key="3">
    <source>
        <dbReference type="ARBA" id="ARBA00023125"/>
    </source>
</evidence>
<feature type="region of interest" description="Disordered" evidence="6">
    <location>
        <begin position="210"/>
        <end position="233"/>
    </location>
</feature>
<proteinExistence type="predicted"/>
<dbReference type="InterPro" id="IPR017930">
    <property type="entry name" value="Myb_dom"/>
</dbReference>
<evidence type="ECO:0000256" key="5">
    <source>
        <dbReference type="ARBA" id="ARBA00023242"/>
    </source>
</evidence>
<dbReference type="PANTHER" id="PTHR31003:SF3">
    <property type="entry name" value="HOMEODOMAIN-LIKE SUPERFAMILY PROTEIN-RELATED"/>
    <property type="match status" value="1"/>
</dbReference>
<dbReference type="FunFam" id="1.10.10.60:FF:000002">
    <property type="entry name" value="Myb family transcription factor"/>
    <property type="match status" value="1"/>
</dbReference>
<accession>A0A8J5BFC3</accession>
<dbReference type="Pfam" id="PF26575">
    <property type="entry name" value="HHO5_N"/>
    <property type="match status" value="1"/>
</dbReference>
<dbReference type="OrthoDB" id="1908613at2759"/>
<dbReference type="Pfam" id="PF00249">
    <property type="entry name" value="Myb_DNA-binding"/>
    <property type="match status" value="1"/>
</dbReference>
<evidence type="ECO:0000313" key="9">
    <source>
        <dbReference type="Proteomes" id="UP000734854"/>
    </source>
</evidence>
<evidence type="ECO:0000313" key="8">
    <source>
        <dbReference type="EMBL" id="KAG6471086.1"/>
    </source>
</evidence>
<dbReference type="Proteomes" id="UP000734854">
    <property type="component" value="Unassembled WGS sequence"/>
</dbReference>
<organism evidence="8 9">
    <name type="scientific">Zingiber officinale</name>
    <name type="common">Ginger</name>
    <name type="synonym">Amomum zingiber</name>
    <dbReference type="NCBI Taxonomy" id="94328"/>
    <lineage>
        <taxon>Eukaryota</taxon>
        <taxon>Viridiplantae</taxon>
        <taxon>Streptophyta</taxon>
        <taxon>Embryophyta</taxon>
        <taxon>Tracheophyta</taxon>
        <taxon>Spermatophyta</taxon>
        <taxon>Magnoliopsida</taxon>
        <taxon>Liliopsida</taxon>
        <taxon>Zingiberales</taxon>
        <taxon>Zingiberaceae</taxon>
        <taxon>Zingiber</taxon>
    </lineage>
</organism>
<dbReference type="PROSITE" id="PS51294">
    <property type="entry name" value="HTH_MYB"/>
    <property type="match status" value="1"/>
</dbReference>
<dbReference type="GO" id="GO:0003700">
    <property type="term" value="F:DNA-binding transcription factor activity"/>
    <property type="evidence" value="ECO:0007669"/>
    <property type="project" value="InterPro"/>
</dbReference>
<dbReference type="AlphaFoldDB" id="A0A8J5BFC3"/>
<dbReference type="InterPro" id="IPR044787">
    <property type="entry name" value="HHO5-like"/>
</dbReference>
<comment type="subcellular location">
    <subcellularLocation>
        <location evidence="1">Nucleus</location>
    </subcellularLocation>
</comment>
<feature type="region of interest" description="Disordered" evidence="6">
    <location>
        <begin position="125"/>
        <end position="153"/>
    </location>
</feature>
<comment type="caution">
    <text evidence="8">The sequence shown here is derived from an EMBL/GenBank/DDBJ whole genome shotgun (WGS) entry which is preliminary data.</text>
</comment>
<evidence type="ECO:0000256" key="2">
    <source>
        <dbReference type="ARBA" id="ARBA00023015"/>
    </source>
</evidence>
<dbReference type="InterPro" id="IPR006447">
    <property type="entry name" value="Myb_dom_plants"/>
</dbReference>
<keyword evidence="5" id="KW-0539">Nucleus</keyword>
<dbReference type="InterPro" id="IPR058673">
    <property type="entry name" value="HHO5-like_N"/>
</dbReference>
<dbReference type="InterPro" id="IPR001005">
    <property type="entry name" value="SANT/Myb"/>
</dbReference>
<keyword evidence="9" id="KW-1185">Reference proteome</keyword>
<keyword evidence="3" id="KW-0238">DNA-binding</keyword>
<feature type="region of interest" description="Disordered" evidence="6">
    <location>
        <begin position="331"/>
        <end position="383"/>
    </location>
</feature>
<dbReference type="GO" id="GO:0003677">
    <property type="term" value="F:DNA binding"/>
    <property type="evidence" value="ECO:0007669"/>
    <property type="project" value="UniProtKB-KW"/>
</dbReference>
<gene>
    <name evidence="8" type="ORF">ZIOFF_072183</name>
</gene>
<keyword evidence="2" id="KW-0805">Transcription regulation</keyword>
<feature type="compositionally biased region" description="Basic and acidic residues" evidence="6">
    <location>
        <begin position="132"/>
        <end position="153"/>
    </location>
</feature>
<sequence>MGSTAAQIVLDLKDFARRTVGGFLKEAAETALGPVDGRVAKLKESVRMLEEEKKKIEAFKRELPLCMLLLTEVIEGLKMEMDRRACERLVRPFEEFIPIRSRCQEERKDEEADCKDKMNWMSSAQLWSDNSSEEKNDDDNKSSTEKNGRPDRLGEEQQSLFLNSTNRGAAFLPFKGIAAPIMKSKGKLNPVLVSPDLSLVPAAANNSPSPFYTPAEEHSSGGSGRKAVGRSPVSVPASVGAHLSLQVQPSARKMRRCWSQELHRQFVNALQQLGGPQVATPKQIRDLMKVDGLTNDEVKSHLQKYRLHTRKMPKGSTGDQPVAVLGGSMWISQEEEEYTSSPRQSVSQSGSPQGPLQLAISTRALSGESCEEEEDKSDSYNWR</sequence>
<feature type="compositionally biased region" description="Low complexity" evidence="6">
    <location>
        <begin position="340"/>
        <end position="355"/>
    </location>
</feature>
<evidence type="ECO:0000256" key="6">
    <source>
        <dbReference type="SAM" id="MobiDB-lite"/>
    </source>
</evidence>
<evidence type="ECO:0000256" key="4">
    <source>
        <dbReference type="ARBA" id="ARBA00023163"/>
    </source>
</evidence>
<evidence type="ECO:0000259" key="7">
    <source>
        <dbReference type="PROSITE" id="PS51294"/>
    </source>
</evidence>
<name>A0A8J5BFC3_ZINOF</name>
<dbReference type="EMBL" id="JACMSC010000021">
    <property type="protein sequence ID" value="KAG6471086.1"/>
    <property type="molecule type" value="Genomic_DNA"/>
</dbReference>
<reference evidence="8 9" key="1">
    <citation type="submission" date="2020-08" db="EMBL/GenBank/DDBJ databases">
        <title>Plant Genome Project.</title>
        <authorList>
            <person name="Zhang R.-G."/>
        </authorList>
    </citation>
    <scope>NUCLEOTIDE SEQUENCE [LARGE SCALE GENOMIC DNA]</scope>
    <source>
        <tissue evidence="8">Rhizome</tissue>
    </source>
</reference>
<dbReference type="PANTHER" id="PTHR31003">
    <property type="entry name" value="MYB FAMILY TRANSCRIPTION FACTOR"/>
    <property type="match status" value="1"/>
</dbReference>
<keyword evidence="4" id="KW-0804">Transcription</keyword>